<evidence type="ECO:0000313" key="3">
    <source>
        <dbReference type="Proteomes" id="UP001362999"/>
    </source>
</evidence>
<keyword evidence="3" id="KW-1185">Reference proteome</keyword>
<organism evidence="2 3">
    <name type="scientific">Favolaschia claudopus</name>
    <dbReference type="NCBI Taxonomy" id="2862362"/>
    <lineage>
        <taxon>Eukaryota</taxon>
        <taxon>Fungi</taxon>
        <taxon>Dikarya</taxon>
        <taxon>Basidiomycota</taxon>
        <taxon>Agaricomycotina</taxon>
        <taxon>Agaricomycetes</taxon>
        <taxon>Agaricomycetidae</taxon>
        <taxon>Agaricales</taxon>
        <taxon>Marasmiineae</taxon>
        <taxon>Mycenaceae</taxon>
        <taxon>Favolaschia</taxon>
    </lineage>
</organism>
<dbReference type="Proteomes" id="UP001362999">
    <property type="component" value="Unassembled WGS sequence"/>
</dbReference>
<reference evidence="2 3" key="1">
    <citation type="journal article" date="2024" name="J Genomics">
        <title>Draft genome sequencing and assembly of Favolaschia claudopus CIRM-BRFM 2984 isolated from oak limbs.</title>
        <authorList>
            <person name="Navarro D."/>
            <person name="Drula E."/>
            <person name="Chaduli D."/>
            <person name="Cazenave R."/>
            <person name="Ahrendt S."/>
            <person name="Wang J."/>
            <person name="Lipzen A."/>
            <person name="Daum C."/>
            <person name="Barry K."/>
            <person name="Grigoriev I.V."/>
            <person name="Favel A."/>
            <person name="Rosso M.N."/>
            <person name="Martin F."/>
        </authorList>
    </citation>
    <scope>NUCLEOTIDE SEQUENCE [LARGE SCALE GENOMIC DNA]</scope>
    <source>
        <strain evidence="2 3">CIRM-BRFM 2984</strain>
    </source>
</reference>
<feature type="compositionally biased region" description="Basic and acidic residues" evidence="1">
    <location>
        <begin position="924"/>
        <end position="961"/>
    </location>
</feature>
<accession>A0AAW0D0X7</accession>
<gene>
    <name evidence="2" type="ORF">R3P38DRAFT_182479</name>
</gene>
<evidence type="ECO:0000256" key="1">
    <source>
        <dbReference type="SAM" id="MobiDB-lite"/>
    </source>
</evidence>
<comment type="caution">
    <text evidence="2">The sequence shown here is derived from an EMBL/GenBank/DDBJ whole genome shotgun (WGS) entry which is preliminary data.</text>
</comment>
<dbReference type="EMBL" id="JAWWNJ010000011">
    <property type="protein sequence ID" value="KAK7044912.1"/>
    <property type="molecule type" value="Genomic_DNA"/>
</dbReference>
<feature type="compositionally biased region" description="Basic residues" evidence="1">
    <location>
        <begin position="901"/>
        <end position="915"/>
    </location>
</feature>
<dbReference type="AlphaFoldDB" id="A0AAW0D0X7"/>
<name>A0AAW0D0X7_9AGAR</name>
<feature type="compositionally biased region" description="Basic and acidic residues" evidence="1">
    <location>
        <begin position="1048"/>
        <end position="1062"/>
    </location>
</feature>
<evidence type="ECO:0000313" key="2">
    <source>
        <dbReference type="EMBL" id="KAK7044912.1"/>
    </source>
</evidence>
<sequence>MMTFAEKLEIGLEMLREITNIESLQDASRALSLIVSIYLDDPDPPLDPQYRAVTKSLSLLQREPGLHELLKQAHADGSYDVVRNSVLIRHPDAIFPRSAEKFLERLKAPLKAFIASANPVTTWKSELTGTDALTDAHLASLGLLSQDLLPVMSLHDLGSFKHDPILSSRVDELFARGKKTVLVNTSGSGKTRLAFEGLCRHWGLYFTVFNYGARDLGSNDIANVIDRLELDLKSDVSSSTEGSRRLEQNHALAEGLIARALLARLLIFRMFLDIANANQGGLTEEHKKRWLMLQLLPSLKLGCDIFGSLASSLGNFDPGEEIAVTQAKIQELLDHDSHLFFVLDEAQQTARKFSGAFDAEPGKRHPLLLKIIDTWDKYFPAGSMSCVVAGTAIPGHLFEAAKYGDVVRWTSDTGSFDDPAVHERYLRRFLPAAYLDTDSGKAFLHRAWTWTRGRHRHTASLLMQMLVWYFQQPHTVLDDYVEKMTHFHPTDGKKWTDIERAQDWVIPEDVSLLNFHTHAYSSLRHSNIRHILRNVVYHHLVANHPVPPFKKNMIGLVSSGFGRFADGAMENIALDESIALVGATVWMTEQPTRSSTERGMPVDNYLKCIRHYPPSSSKAFAACLAFYFSRAFASNPTLSEIFTFADPVPAWAEQSAELVELHGRPGELRYSVAASDNPTGVLATSASSLDDIVSWLEHTNPDRTPFCVPQAAASPDLVFYLKLQDGSYLSIVMRVSAGFGDDENLLADLEEPNLFCDDEHGADSPTRRRAIELLSAAISSKDVDVSESTTSGSDKASPRVLRVIAAFEEQIDADTLMPTEDGAPYAYAVLARKMFKRFSATVSPETFVRTVARNVLKRKHDSLVVEGDVDLEEAGEERGTKRRRSMPVESGVEDDTEGRPQSKKAAARSGSKRARSAQPEEAASEGRPRGKRARVSESKQFADVEEEARVALEAAREHADVGEGESTKVGGSRGKKALVSGSKKIVDAGETEVDGHGGAAVGKIRAGGAPDEQSRKIKAVKAEAPQPVEEAEISGRMTLGPQTRRGKASSESHGSKEESSSA</sequence>
<protein>
    <submittedName>
        <fullName evidence="2">Uncharacterized protein</fullName>
    </submittedName>
</protein>
<feature type="region of interest" description="Disordered" evidence="1">
    <location>
        <begin position="872"/>
        <end position="1062"/>
    </location>
</feature>
<proteinExistence type="predicted"/>